<keyword evidence="3" id="KW-1185">Reference proteome</keyword>
<keyword evidence="1" id="KW-0812">Transmembrane</keyword>
<evidence type="ECO:0000313" key="3">
    <source>
        <dbReference type="Proteomes" id="UP001202281"/>
    </source>
</evidence>
<gene>
    <name evidence="2" type="ORF">MTR66_06675</name>
</gene>
<comment type="caution">
    <text evidence="2">The sequence shown here is derived from an EMBL/GenBank/DDBJ whole genome shotgun (WGS) entry which is preliminary data.</text>
</comment>
<evidence type="ECO:0000313" key="2">
    <source>
        <dbReference type="EMBL" id="MCJ2186495.1"/>
    </source>
</evidence>
<protein>
    <submittedName>
        <fullName evidence="2">Uncharacterized protein</fullName>
    </submittedName>
</protein>
<dbReference type="EMBL" id="JALHLG010000005">
    <property type="protein sequence ID" value="MCJ2186495.1"/>
    <property type="molecule type" value="Genomic_DNA"/>
</dbReference>
<organism evidence="2 3">
    <name type="scientific">Novosphingobium beihaiensis</name>
    <dbReference type="NCBI Taxonomy" id="2930389"/>
    <lineage>
        <taxon>Bacteria</taxon>
        <taxon>Pseudomonadati</taxon>
        <taxon>Pseudomonadota</taxon>
        <taxon>Alphaproteobacteria</taxon>
        <taxon>Sphingomonadales</taxon>
        <taxon>Sphingomonadaceae</taxon>
        <taxon>Novosphingobium</taxon>
    </lineage>
</organism>
<evidence type="ECO:0000256" key="1">
    <source>
        <dbReference type="SAM" id="Phobius"/>
    </source>
</evidence>
<keyword evidence="1" id="KW-0472">Membrane</keyword>
<sequence>MPRQNGHDVILRPLGNGQARDIIATVTAQKAVPALFEDLKADDWQDRIAAMHRLRSGADGLLELAQPMHRRFQFALFEVVCDRPGHPRLDPERIESAGIVIRRQRGAARLGWLRTGKRIEGWKPLLDSERDPDPVRAEKAHPANAALRGLIAARRGGSETPEETVHTLFTAPPDVCAAVGKTILFAPVPVASSELSDEPPPPIDFLALPPAETTELVDHLSGYFKHRSRAKRLPHAGDALSPEWNVLSSEANADLHAFGLFLHQCASELDLFGSAPSARSLRRLLSRIELPLEVDAAARPTKSIDATAFLRDAAAILLTGEPNAKNLHMPLSWPAIDSEKAEQLTRAALACLSDQHARVSPPVAKFSNDAHQYVVRGFIRVSGHEDCPEKLVWSIESEPFRIAPWWDGDGPPVSISLPDLGKLKKSKPSVSFAMPPEIANLLNGNAKDLSEGKGSTNGPGIAWLCSFSIPYITICAFIVLNIFLSLFDIIFRWMLYIKVCIPIPAPPPSADEGGGG</sequence>
<name>A0ABT0BNF8_9SPHN</name>
<keyword evidence="1" id="KW-1133">Transmembrane helix</keyword>
<feature type="transmembrane region" description="Helical" evidence="1">
    <location>
        <begin position="469"/>
        <end position="491"/>
    </location>
</feature>
<accession>A0ABT0BNF8</accession>
<dbReference type="Proteomes" id="UP001202281">
    <property type="component" value="Unassembled WGS sequence"/>
</dbReference>
<reference evidence="2 3" key="1">
    <citation type="submission" date="2022-04" db="EMBL/GenBank/DDBJ databases">
        <title>Identification of a novel bacterium isolated from mangrove sediments.</title>
        <authorList>
            <person name="Pan X."/>
        </authorList>
    </citation>
    <scope>NUCLEOTIDE SEQUENCE [LARGE SCALE GENOMIC DNA]</scope>
    <source>
        <strain evidence="2 3">B2638</strain>
    </source>
</reference>
<proteinExistence type="predicted"/>
<dbReference type="RefSeq" id="WP_243918928.1">
    <property type="nucleotide sequence ID" value="NZ_JALHLG010000005.1"/>
</dbReference>